<keyword evidence="1" id="KW-0472">Membrane</keyword>
<dbReference type="Pfam" id="PF01381">
    <property type="entry name" value="HTH_3"/>
    <property type="match status" value="1"/>
</dbReference>
<feature type="domain" description="HTH cro/C1-type" evidence="2">
    <location>
        <begin position="8"/>
        <end position="62"/>
    </location>
</feature>
<proteinExistence type="predicted"/>
<name>A0A7M4D8X2_9BACT</name>
<dbReference type="PROSITE" id="PS50943">
    <property type="entry name" value="HTH_CROC1"/>
    <property type="match status" value="1"/>
</dbReference>
<reference evidence="3 6" key="2">
    <citation type="submission" date="2019-12" db="EMBL/GenBank/DDBJ databases">
        <title>Draft genome sequence of Labilibaculum sp. strain 44 isolated from deep waters of Black Sea.</title>
        <authorList>
            <person name="Yadav S."/>
            <person name="Villanueva L."/>
        </authorList>
    </citation>
    <scope>NUCLEOTIDE SEQUENCE [LARGE SCALE GENOMIC DNA]</scope>
    <source>
        <strain evidence="3 6">44</strain>
    </source>
</reference>
<reference evidence="4 5" key="1">
    <citation type="submission" date="2019-11" db="EMBL/GenBank/DDBJ databases">
        <title>Draft genome sequence of Labilibaculum sp. strain SYP isolated from Black Sea.</title>
        <authorList>
            <person name="Yadav S."/>
            <person name="Villanueva L."/>
        </authorList>
    </citation>
    <scope>NUCLEOTIDE SEQUENCE [LARGE SCALE GENOMIC DNA]</scope>
    <source>
        <strain evidence="4 5">44</strain>
    </source>
</reference>
<sequence length="207" mass="24057">MKEIGKRIKERRLKKGLTQDDLAEQAKVNLRTIQRIENNEATPRRKTLDLIFEVLDIELIEQNKSVINKYLIWSSFLTLLIIISTFLGWIRHFKMFVDGERTYRAFTGWTGYTFLNDYHFHNWILSITSVSLGLIVIGNSLELIKNKSKYIIVQLVCLVLYLIGFWGWSHRQAIELRPGLFIIVIATILLVIAYKKNGKKTGASRVS</sequence>
<dbReference type="AlphaFoldDB" id="A0A7M4D8X2"/>
<evidence type="ECO:0000313" key="5">
    <source>
        <dbReference type="Proteomes" id="UP000285951"/>
    </source>
</evidence>
<dbReference type="Proteomes" id="UP000462449">
    <property type="component" value="Unassembled WGS sequence"/>
</dbReference>
<feature type="transmembrane region" description="Helical" evidence="1">
    <location>
        <begin position="174"/>
        <end position="194"/>
    </location>
</feature>
<gene>
    <name evidence="4" type="ORF">DWB62_014880</name>
    <name evidence="3" type="ORF">GNY23_14880</name>
</gene>
<dbReference type="SUPFAM" id="SSF47413">
    <property type="entry name" value="lambda repressor-like DNA-binding domains"/>
    <property type="match status" value="1"/>
</dbReference>
<evidence type="ECO:0000256" key="1">
    <source>
        <dbReference type="SAM" id="Phobius"/>
    </source>
</evidence>
<dbReference type="CDD" id="cd00093">
    <property type="entry name" value="HTH_XRE"/>
    <property type="match status" value="1"/>
</dbReference>
<accession>A0A7M4D8X2</accession>
<dbReference type="InterPro" id="IPR001387">
    <property type="entry name" value="Cro/C1-type_HTH"/>
</dbReference>
<protein>
    <submittedName>
        <fullName evidence="3">Helix-turn-helix domain-containing protein</fullName>
    </submittedName>
</protein>
<evidence type="ECO:0000313" key="3">
    <source>
        <dbReference type="EMBL" id="MUP39101.1"/>
    </source>
</evidence>
<keyword evidence="1" id="KW-1133">Transmembrane helix</keyword>
<dbReference type="RefSeq" id="WP_156196591.1">
    <property type="nucleotide sequence ID" value="NZ_QTZN02000039.1"/>
</dbReference>
<evidence type="ECO:0000313" key="4">
    <source>
        <dbReference type="EMBL" id="MVB08306.1"/>
    </source>
</evidence>
<dbReference type="SMART" id="SM00530">
    <property type="entry name" value="HTH_XRE"/>
    <property type="match status" value="1"/>
</dbReference>
<feature type="transmembrane region" description="Helical" evidence="1">
    <location>
        <begin position="150"/>
        <end position="168"/>
    </location>
</feature>
<feature type="transmembrane region" description="Helical" evidence="1">
    <location>
        <begin position="120"/>
        <end position="138"/>
    </location>
</feature>
<keyword evidence="5" id="KW-1185">Reference proteome</keyword>
<dbReference type="Proteomes" id="UP000285951">
    <property type="component" value="Unassembled WGS sequence"/>
</dbReference>
<evidence type="ECO:0000259" key="2">
    <source>
        <dbReference type="PROSITE" id="PS50943"/>
    </source>
</evidence>
<dbReference type="Gene3D" id="1.10.260.40">
    <property type="entry name" value="lambda repressor-like DNA-binding domains"/>
    <property type="match status" value="1"/>
</dbReference>
<dbReference type="OrthoDB" id="7865033at2"/>
<feature type="transmembrane region" description="Helical" evidence="1">
    <location>
        <begin position="70"/>
        <end position="90"/>
    </location>
</feature>
<dbReference type="EMBL" id="QTZN02000039">
    <property type="protein sequence ID" value="MVB08306.1"/>
    <property type="molecule type" value="Genomic_DNA"/>
</dbReference>
<comment type="caution">
    <text evidence="3">The sequence shown here is derived from an EMBL/GenBank/DDBJ whole genome shotgun (WGS) entry which is preliminary data.</text>
</comment>
<evidence type="ECO:0000313" key="6">
    <source>
        <dbReference type="Proteomes" id="UP000462449"/>
    </source>
</evidence>
<dbReference type="InterPro" id="IPR010982">
    <property type="entry name" value="Lambda_DNA-bd_dom_sf"/>
</dbReference>
<dbReference type="EMBL" id="WOTW01000039">
    <property type="protein sequence ID" value="MUP39101.1"/>
    <property type="molecule type" value="Genomic_DNA"/>
</dbReference>
<dbReference type="GO" id="GO:0003677">
    <property type="term" value="F:DNA binding"/>
    <property type="evidence" value="ECO:0007669"/>
    <property type="project" value="InterPro"/>
</dbReference>
<organism evidence="3 6">
    <name type="scientific">Labilibaculum euxinus</name>
    <dbReference type="NCBI Taxonomy" id="2686357"/>
    <lineage>
        <taxon>Bacteria</taxon>
        <taxon>Pseudomonadati</taxon>
        <taxon>Bacteroidota</taxon>
        <taxon>Bacteroidia</taxon>
        <taxon>Marinilabiliales</taxon>
        <taxon>Marinifilaceae</taxon>
        <taxon>Labilibaculum</taxon>
    </lineage>
</organism>
<keyword evidence="1" id="KW-0812">Transmembrane</keyword>